<feature type="non-terminal residue" evidence="1">
    <location>
        <position position="1"/>
    </location>
</feature>
<accession>A0A6V8P1F8</accession>
<reference evidence="1 2" key="1">
    <citation type="journal article" date="2020" name="Front. Microbiol.">
        <title>Single-cell genomics of novel Actinobacteria with the Wood-Ljungdahl pathway discovered in a serpentinizing system.</title>
        <authorList>
            <person name="Merino N."/>
            <person name="Kawai M."/>
            <person name="Boyd E.S."/>
            <person name="Colman D.R."/>
            <person name="McGlynn S.E."/>
            <person name="Nealson K.H."/>
            <person name="Kurokawa K."/>
            <person name="Hongoh Y."/>
        </authorList>
    </citation>
    <scope>NUCLEOTIDE SEQUENCE [LARGE SCALE GENOMIC DNA]</scope>
    <source>
        <strain evidence="1 2">S25</strain>
    </source>
</reference>
<name>A0A6V8P1F8_9ACTN</name>
<sequence length="214" mass="23120">PTLASPLALSCYACCQSDISFCRMILKMMCTSTRASPLYYYQRLVENIPSVRFVPFEGETRLYEVPEPLPHLYVASDSVNVTGDITAFPAVSMTEAARDAPALVFMRAQTRPGVPSSGSRQSMSLKQELAKRVEGLFGGTDALLVYRDSLPNMILSLIGEEFGTNGPTLLADEYTFNVSDQTALLAILAKGREGQNLAAVSVSPGQGSLIQPDV</sequence>
<protein>
    <submittedName>
        <fullName evidence="1">Uncharacterized protein</fullName>
    </submittedName>
</protein>
<comment type="caution">
    <text evidence="1">The sequence shown here is derived from an EMBL/GenBank/DDBJ whole genome shotgun (WGS) entry which is preliminary data.</text>
</comment>
<organism evidence="1 2">
    <name type="scientific">Candidatus Hakubella thermalkaliphila</name>
    <dbReference type="NCBI Taxonomy" id="2754717"/>
    <lineage>
        <taxon>Bacteria</taxon>
        <taxon>Bacillati</taxon>
        <taxon>Actinomycetota</taxon>
        <taxon>Actinomycetota incertae sedis</taxon>
        <taxon>Candidatus Hakubellales</taxon>
        <taxon>Candidatus Hakubellaceae</taxon>
        <taxon>Candidatus Hakubella</taxon>
    </lineage>
</organism>
<dbReference type="Proteomes" id="UP000543224">
    <property type="component" value="Unassembled WGS sequence"/>
</dbReference>
<dbReference type="EMBL" id="BLRX01000511">
    <property type="protein sequence ID" value="GFP26307.1"/>
    <property type="molecule type" value="Genomic_DNA"/>
</dbReference>
<evidence type="ECO:0000313" key="2">
    <source>
        <dbReference type="Proteomes" id="UP000543224"/>
    </source>
</evidence>
<feature type="non-terminal residue" evidence="1">
    <location>
        <position position="214"/>
    </location>
</feature>
<proteinExistence type="predicted"/>
<gene>
    <name evidence="1" type="ORF">HKBW3S25_01798</name>
</gene>
<dbReference type="AlphaFoldDB" id="A0A6V8P1F8"/>
<evidence type="ECO:0000313" key="1">
    <source>
        <dbReference type="EMBL" id="GFP26307.1"/>
    </source>
</evidence>